<evidence type="ECO:0000313" key="3">
    <source>
        <dbReference type="Proteomes" id="UP000246635"/>
    </source>
</evidence>
<dbReference type="RefSeq" id="WP_110047320.1">
    <property type="nucleotide sequence ID" value="NZ_CP054612.1"/>
</dbReference>
<sequence length="524" mass="57928">MSRRQRPFSPIVEFEHSAFTPYLPTTKKTASYWVLGIIIAIFACRIGFGDRYEPEAVYVLGVSLAWVSFIAPMSIRALQQPSQPFQEWWLTFPLDRRTLVRAKLLASLRLNAHIAAAIWLIVTVHNFSAAVLTESPFHASLGRLWADAASYGLLFAAIVLLITCLATLAPIALHGWYRLLIFPYLVLWGFPMGNLGSLLQGEVQTDRWLQTPMVLLYACAGALLGWILYHVAIVGVAKVAMKGLASHEPGKALVHLHRPASAAQRTVRGRPTAAGFRSLFQLERSRHRSIAANKWLQLVRGILVLAIMVGGYFSLSNSEWIDMIRAILVIPSIFIITHMTLTYANDMGKRRLEWMLGFPYSRLKLAFSRLLAIWATTALWLGGALLAAAVGAGIRYIVNRPDSIGTSNSLYTAAYVLLLFTVYIIFGTLVSHVQYSTAKYPVLSAIGLPFMMLSYVAPMLFNQYVLPESLPTAGVSHSLWIGLGLFAVIGLPFALVLFVISTRGMAFSMLASQAKLARRSGVTK</sequence>
<evidence type="ECO:0008006" key="4">
    <source>
        <dbReference type="Google" id="ProtNLM"/>
    </source>
</evidence>
<feature type="transmembrane region" description="Helical" evidence="1">
    <location>
        <begin position="30"/>
        <end position="49"/>
    </location>
</feature>
<feature type="transmembrane region" description="Helical" evidence="1">
    <location>
        <begin position="481"/>
        <end position="500"/>
    </location>
</feature>
<feature type="transmembrane region" description="Helical" evidence="1">
    <location>
        <begin position="365"/>
        <end position="398"/>
    </location>
</feature>
<feature type="transmembrane region" description="Helical" evidence="1">
    <location>
        <begin position="176"/>
        <end position="194"/>
    </location>
</feature>
<dbReference type="Proteomes" id="UP000246635">
    <property type="component" value="Unassembled WGS sequence"/>
</dbReference>
<proteinExistence type="predicted"/>
<keyword evidence="3" id="KW-1185">Reference proteome</keyword>
<feature type="transmembrane region" description="Helical" evidence="1">
    <location>
        <begin position="295"/>
        <end position="314"/>
    </location>
</feature>
<name>A0A2V2YNG1_9BACL</name>
<keyword evidence="1" id="KW-0812">Transmembrane</keyword>
<keyword evidence="1" id="KW-0472">Membrane</keyword>
<dbReference type="EMBL" id="QGTQ01000040">
    <property type="protein sequence ID" value="PWV90633.1"/>
    <property type="molecule type" value="Genomic_DNA"/>
</dbReference>
<feature type="transmembrane region" description="Helical" evidence="1">
    <location>
        <begin position="55"/>
        <end position="75"/>
    </location>
</feature>
<keyword evidence="1" id="KW-1133">Transmembrane helix</keyword>
<comment type="caution">
    <text evidence="2">The sequence shown here is derived from an EMBL/GenBank/DDBJ whole genome shotgun (WGS) entry which is preliminary data.</text>
</comment>
<organism evidence="2 3">
    <name type="scientific">Paenibacillus cellulosilyticus</name>
    <dbReference type="NCBI Taxonomy" id="375489"/>
    <lineage>
        <taxon>Bacteria</taxon>
        <taxon>Bacillati</taxon>
        <taxon>Bacillota</taxon>
        <taxon>Bacilli</taxon>
        <taxon>Bacillales</taxon>
        <taxon>Paenibacillaceae</taxon>
        <taxon>Paenibacillus</taxon>
    </lineage>
</organism>
<protein>
    <recommendedName>
        <fullName evidence="4">ABC-2 type transport system permease protein</fullName>
    </recommendedName>
</protein>
<dbReference type="AlphaFoldDB" id="A0A2V2YNG1"/>
<feature type="transmembrane region" description="Helical" evidence="1">
    <location>
        <begin position="148"/>
        <end position="169"/>
    </location>
</feature>
<feature type="transmembrane region" description="Helical" evidence="1">
    <location>
        <begin position="410"/>
        <end position="430"/>
    </location>
</feature>
<accession>A0A2V2YNG1</accession>
<reference evidence="2 3" key="1">
    <citation type="submission" date="2018-05" db="EMBL/GenBank/DDBJ databases">
        <title>Genomic Encyclopedia of Type Strains, Phase III (KMG-III): the genomes of soil and plant-associated and newly described type strains.</title>
        <authorList>
            <person name="Whitman W."/>
        </authorList>
    </citation>
    <scope>NUCLEOTIDE SEQUENCE [LARGE SCALE GENOMIC DNA]</scope>
    <source>
        <strain evidence="2 3">CECT 5696</strain>
    </source>
</reference>
<feature type="transmembrane region" description="Helical" evidence="1">
    <location>
        <begin position="214"/>
        <end position="237"/>
    </location>
</feature>
<feature type="transmembrane region" description="Helical" evidence="1">
    <location>
        <begin position="326"/>
        <end position="344"/>
    </location>
</feature>
<evidence type="ECO:0000313" key="2">
    <source>
        <dbReference type="EMBL" id="PWV90633.1"/>
    </source>
</evidence>
<gene>
    <name evidence="2" type="ORF">DFQ01_14015</name>
</gene>
<evidence type="ECO:0000256" key="1">
    <source>
        <dbReference type="SAM" id="Phobius"/>
    </source>
</evidence>
<feature type="transmembrane region" description="Helical" evidence="1">
    <location>
        <begin position="442"/>
        <end position="461"/>
    </location>
</feature>
<dbReference type="OrthoDB" id="2546117at2"/>